<evidence type="ECO:0000256" key="6">
    <source>
        <dbReference type="ARBA" id="ARBA00022741"/>
    </source>
</evidence>
<dbReference type="AlphaFoldDB" id="A0A1H9EBY1"/>
<evidence type="ECO:0000256" key="3">
    <source>
        <dbReference type="ARBA" id="ARBA00022448"/>
    </source>
</evidence>
<dbReference type="GO" id="GO:0016887">
    <property type="term" value="F:ATP hydrolysis activity"/>
    <property type="evidence" value="ECO:0007669"/>
    <property type="project" value="InterPro"/>
</dbReference>
<dbReference type="PROSITE" id="PS50893">
    <property type="entry name" value="ABC_TRANSPORTER_2"/>
    <property type="match status" value="2"/>
</dbReference>
<comment type="similarity">
    <text evidence="2">Belongs to the ABC transporter superfamily.</text>
</comment>
<evidence type="ECO:0000256" key="10">
    <source>
        <dbReference type="ARBA" id="ARBA00025157"/>
    </source>
</evidence>
<evidence type="ECO:0000256" key="4">
    <source>
        <dbReference type="ARBA" id="ARBA00022475"/>
    </source>
</evidence>
<dbReference type="SMART" id="SM00382">
    <property type="entry name" value="AAA"/>
    <property type="match status" value="2"/>
</dbReference>
<feature type="domain" description="ABC transporter" evidence="11">
    <location>
        <begin position="5"/>
        <end position="246"/>
    </location>
</feature>
<dbReference type="InterPro" id="IPR015856">
    <property type="entry name" value="ABC_transpr_CbiO/EcfA_su"/>
</dbReference>
<dbReference type="InterPro" id="IPR003439">
    <property type="entry name" value="ABC_transporter-like_ATP-bd"/>
</dbReference>
<dbReference type="Pfam" id="PF00005">
    <property type="entry name" value="ABC_tran"/>
    <property type="match status" value="2"/>
</dbReference>
<dbReference type="PANTHER" id="PTHR43553:SF26">
    <property type="entry name" value="ABC TRANSPORTER ATP-BINDING PROTEIN BC_2655-RELATED"/>
    <property type="match status" value="1"/>
</dbReference>
<gene>
    <name evidence="12" type="ORF">SAMN04487977_103107</name>
</gene>
<comment type="function">
    <text evidence="10">Probably part of an ABC transporter complex. Responsible for energy coupling to the transport system.</text>
</comment>
<dbReference type="OrthoDB" id="9805565at2"/>
<organism evidence="12 13">
    <name type="scientific">Treponema bryantii</name>
    <dbReference type="NCBI Taxonomy" id="163"/>
    <lineage>
        <taxon>Bacteria</taxon>
        <taxon>Pseudomonadati</taxon>
        <taxon>Spirochaetota</taxon>
        <taxon>Spirochaetia</taxon>
        <taxon>Spirochaetales</taxon>
        <taxon>Treponemataceae</taxon>
        <taxon>Treponema</taxon>
    </lineage>
</organism>
<dbReference type="InterPro" id="IPR017871">
    <property type="entry name" value="ABC_transporter-like_CS"/>
</dbReference>
<evidence type="ECO:0000256" key="2">
    <source>
        <dbReference type="ARBA" id="ARBA00005417"/>
    </source>
</evidence>
<dbReference type="GO" id="GO:0005524">
    <property type="term" value="F:ATP binding"/>
    <property type="evidence" value="ECO:0007669"/>
    <property type="project" value="UniProtKB-KW"/>
</dbReference>
<dbReference type="InterPro" id="IPR022216">
    <property type="entry name" value="ABC_Co_transporter"/>
</dbReference>
<keyword evidence="13" id="KW-1185">Reference proteome</keyword>
<keyword evidence="9" id="KW-0472">Membrane</keyword>
<dbReference type="RefSeq" id="WP_074642167.1">
    <property type="nucleotide sequence ID" value="NZ_FOFU01000003.1"/>
</dbReference>
<dbReference type="SUPFAM" id="SSF52540">
    <property type="entry name" value="P-loop containing nucleoside triphosphate hydrolases"/>
    <property type="match status" value="2"/>
</dbReference>
<evidence type="ECO:0000256" key="7">
    <source>
        <dbReference type="ARBA" id="ARBA00022840"/>
    </source>
</evidence>
<keyword evidence="8" id="KW-1278">Translocase</keyword>
<name>A0A1H9EBY1_9SPIR</name>
<evidence type="ECO:0000256" key="9">
    <source>
        <dbReference type="ARBA" id="ARBA00023136"/>
    </source>
</evidence>
<dbReference type="GO" id="GO:0043190">
    <property type="term" value="C:ATP-binding cassette (ABC) transporter complex"/>
    <property type="evidence" value="ECO:0007669"/>
    <property type="project" value="TreeGrafter"/>
</dbReference>
<feature type="domain" description="ABC transporter" evidence="11">
    <location>
        <begin position="301"/>
        <end position="536"/>
    </location>
</feature>
<dbReference type="Gene3D" id="3.40.50.300">
    <property type="entry name" value="P-loop containing nucleotide triphosphate hydrolases"/>
    <property type="match status" value="2"/>
</dbReference>
<keyword evidence="4" id="KW-1003">Cell membrane</keyword>
<dbReference type="FunFam" id="3.40.50.300:FF:001422">
    <property type="entry name" value="Cobalt ABC transporter ATP-binding protein"/>
    <property type="match status" value="1"/>
</dbReference>
<dbReference type="NCBIfam" id="NF010167">
    <property type="entry name" value="PRK13648.1"/>
    <property type="match status" value="2"/>
</dbReference>
<dbReference type="InterPro" id="IPR003593">
    <property type="entry name" value="AAA+_ATPase"/>
</dbReference>
<sequence length="572" mass="63509">MESIISFRNVSFQYRTKSTPTLKNINLEIKKGEKILIIGSSGSGKSTIAKCINGLIPSTYTGKLEGEISVCGENPAKAGIFGISKHVGTVLQDTDGQFIGLTVAEDIAFALENDNVPSKEMHEKVLEAAKTVDVEKLLKAVPATLSGGQKQRVSLAGILVDNVEVLLFDEPLANLDPAAGKRIISLIDKINAQTDKTVIIIEHRLEDVLYKKVDRIIVVEDGQIAIDTTPNELLSTDILPQKGIREPLYIAALKHAGCKLHAQDNLENIETMNLEPYKENLKKWFQQIQIPASQPSEEIALELKNVSFAYDKSKTNTVENISFKIHKGEMVSIVGTNGAGKSTIASLICGFNKQDSGEIFLNGQEISNLSIKQRGEKIGFVMQNQNQMICKSIIYDETALGLAVRKVPKDKIKEEVYKALKICGMYPYRNWPVNAVSFGQKKRVTIASILVMNPEVIILDEPTAGQDYAHYTEIMEFLRKLNRELGITIIMITHDMHLMLEYTDRAIVLSNGHIIADDKSSKILTDEKITEQASLKKTSLYDLAVKCDFENPFSLVDAFIYYERGGISSWQK</sequence>
<dbReference type="FunFam" id="3.40.50.300:FF:000224">
    <property type="entry name" value="Energy-coupling factor transporter ATP-binding protein EcfA"/>
    <property type="match status" value="1"/>
</dbReference>
<evidence type="ECO:0000313" key="12">
    <source>
        <dbReference type="EMBL" id="SEQ23211.1"/>
    </source>
</evidence>
<reference evidence="12 13" key="1">
    <citation type="submission" date="2016-10" db="EMBL/GenBank/DDBJ databases">
        <authorList>
            <person name="de Groot N.N."/>
        </authorList>
    </citation>
    <scope>NUCLEOTIDE SEQUENCE [LARGE SCALE GENOMIC DNA]</scope>
    <source>
        <strain evidence="12 13">B25</strain>
    </source>
</reference>
<keyword evidence="5" id="KW-0677">Repeat</keyword>
<dbReference type="EMBL" id="FOFU01000003">
    <property type="protein sequence ID" value="SEQ23211.1"/>
    <property type="molecule type" value="Genomic_DNA"/>
</dbReference>
<dbReference type="InterPro" id="IPR027417">
    <property type="entry name" value="P-loop_NTPase"/>
</dbReference>
<comment type="subcellular location">
    <subcellularLocation>
        <location evidence="1">Cell membrane</location>
        <topology evidence="1">Peripheral membrane protein</topology>
    </subcellularLocation>
</comment>
<dbReference type="Pfam" id="PF12558">
    <property type="entry name" value="DUF3744"/>
    <property type="match status" value="1"/>
</dbReference>
<dbReference type="InterPro" id="IPR050095">
    <property type="entry name" value="ECF_ABC_transporter_ATP-bd"/>
</dbReference>
<dbReference type="GO" id="GO:0042626">
    <property type="term" value="F:ATPase-coupled transmembrane transporter activity"/>
    <property type="evidence" value="ECO:0007669"/>
    <property type="project" value="TreeGrafter"/>
</dbReference>
<dbReference type="PROSITE" id="PS00211">
    <property type="entry name" value="ABC_TRANSPORTER_1"/>
    <property type="match status" value="2"/>
</dbReference>
<dbReference type="Proteomes" id="UP000182360">
    <property type="component" value="Unassembled WGS sequence"/>
</dbReference>
<keyword evidence="3" id="KW-0813">Transport</keyword>
<evidence type="ECO:0000256" key="1">
    <source>
        <dbReference type="ARBA" id="ARBA00004202"/>
    </source>
</evidence>
<dbReference type="PANTHER" id="PTHR43553">
    <property type="entry name" value="HEAVY METAL TRANSPORTER"/>
    <property type="match status" value="1"/>
</dbReference>
<evidence type="ECO:0000256" key="8">
    <source>
        <dbReference type="ARBA" id="ARBA00022967"/>
    </source>
</evidence>
<protein>
    <submittedName>
        <fullName evidence="12">Energy-coupling factor transport system ATP-binding protein</fullName>
    </submittedName>
</protein>
<keyword evidence="7 12" id="KW-0067">ATP-binding</keyword>
<keyword evidence="6" id="KW-0547">Nucleotide-binding</keyword>
<proteinExistence type="inferred from homology"/>
<evidence type="ECO:0000313" key="13">
    <source>
        <dbReference type="Proteomes" id="UP000182360"/>
    </source>
</evidence>
<evidence type="ECO:0000256" key="5">
    <source>
        <dbReference type="ARBA" id="ARBA00022737"/>
    </source>
</evidence>
<accession>A0A1H9EBY1</accession>
<dbReference type="CDD" id="cd03225">
    <property type="entry name" value="ABC_cobalt_CbiO_domain1"/>
    <property type="match status" value="2"/>
</dbReference>
<evidence type="ECO:0000259" key="11">
    <source>
        <dbReference type="PROSITE" id="PS50893"/>
    </source>
</evidence>